<dbReference type="KEGG" id="mev:Metev_1807"/>
<dbReference type="SUPFAM" id="SSF56228">
    <property type="entry name" value="Aldehyde ferredoxin oxidoreductase, N-terminal domain"/>
    <property type="match status" value="1"/>
</dbReference>
<comment type="cofactor">
    <cofactor evidence="1">
        <name>[4Fe-4S] cluster</name>
        <dbReference type="ChEBI" id="CHEBI:49883"/>
    </cofactor>
</comment>
<protein>
    <submittedName>
        <fullName evidence="10">Aldehyde ferredoxin oxidoreductase</fullName>
        <ecNumber evidence="10">1.2.7.5</ecNumber>
    </submittedName>
</protein>
<dbReference type="InterPro" id="IPR036021">
    <property type="entry name" value="Tungsten_al_ferr_oxy-like_C"/>
</dbReference>
<sequence>MYGWMGKTITVDLSSSTVTETTTDEKNLRTYIGGRGLGVRILCDLCSPRVNPLSPDNPLIVTTSPLAGTETPLNGMCSITSKSPLTNTIFSAETGGFFGKELKLAGIDALVIKGKAKSPVYLQIEDNHVELKSATHLWNKNTVETTDILHHGGKVACIGKSGENQILLANIVNDYMYSSERGGLGAISGSKNLKAIVVKGSNKPYIFDETEFGKTVVHAGQLLDANPVVSKGLKVYGTSAFMALMNYMNVLPAYNFRYTSFGGIDLLSAEYIKNNYDTEKLSGCSGCPIACKFQTKDNRLIPDYDTIWAFGPAVGNNDFDTIIKACNLCRDYGIDSVSCGSTIASYLELASKNIGSENLLQMIEDIGEGKSKLCNGSSSFMNAIGKDVGMSVKSFELPGYDPRGIQGQALGYATSNHGGCYRDSYMIAPEVLGKPKLLDRQTFSGKAGILQYFQNLIAAINSLSLCNYSVFALDETVLASMLSSVTGVYYTPEDLLRSGERTWNLERLFNNRSGFTVSDDTLPGRFFDDNGIDKNEFEEAVFDYYHFRGWNKKGVPESNKLDELGIDWSVV</sequence>
<dbReference type="InterPro" id="IPR036503">
    <property type="entry name" value="Ald_Fedxn_OxRdtase_N_sf"/>
</dbReference>
<dbReference type="OrthoDB" id="30771at2157"/>
<evidence type="ECO:0000256" key="7">
    <source>
        <dbReference type="ARBA" id="ARBA00023014"/>
    </source>
</evidence>
<dbReference type="Proteomes" id="UP000000391">
    <property type="component" value="Chromosome"/>
</dbReference>
<feature type="domain" description="Aldehyde ferredoxin oxidoreductase N-terminal" evidence="9">
    <location>
        <begin position="4"/>
        <end position="202"/>
    </location>
</feature>
<dbReference type="HOGENOM" id="CLU_020364_1_0_2"/>
<evidence type="ECO:0000256" key="6">
    <source>
        <dbReference type="ARBA" id="ARBA00023004"/>
    </source>
</evidence>
<dbReference type="InterPro" id="IPR001203">
    <property type="entry name" value="OxRdtase_Ald_Fedxn_C"/>
</dbReference>
<dbReference type="RefSeq" id="WP_013195208.1">
    <property type="nucleotide sequence ID" value="NC_014253.1"/>
</dbReference>
<accession>D7EBC6</accession>
<dbReference type="Pfam" id="PF01314">
    <property type="entry name" value="AFOR_C"/>
    <property type="match status" value="1"/>
</dbReference>
<dbReference type="InterPro" id="IPR051919">
    <property type="entry name" value="W-dependent_AOR"/>
</dbReference>
<dbReference type="EMBL" id="CP002069">
    <property type="protein sequence ID" value="ADI74643.1"/>
    <property type="molecule type" value="Genomic_DNA"/>
</dbReference>
<evidence type="ECO:0000259" key="9">
    <source>
        <dbReference type="SMART" id="SM00790"/>
    </source>
</evidence>
<keyword evidence="5 10" id="KW-0560">Oxidoreductase</keyword>
<dbReference type="SUPFAM" id="SSF48310">
    <property type="entry name" value="Aldehyde ferredoxin oxidoreductase, C-terminal domains"/>
    <property type="match status" value="1"/>
</dbReference>
<name>D7EBC6_METEZ</name>
<evidence type="ECO:0000256" key="4">
    <source>
        <dbReference type="ARBA" id="ARBA00022723"/>
    </source>
</evidence>
<dbReference type="Pfam" id="PF02730">
    <property type="entry name" value="AFOR_N"/>
    <property type="match status" value="1"/>
</dbReference>
<comment type="similarity">
    <text evidence="2">Belongs to the AOR/FOR family.</text>
</comment>
<keyword evidence="4" id="KW-0479">Metal-binding</keyword>
<evidence type="ECO:0000256" key="8">
    <source>
        <dbReference type="ARBA" id="ARBA00049934"/>
    </source>
</evidence>
<dbReference type="SMART" id="SM00790">
    <property type="entry name" value="AFOR_N"/>
    <property type="match status" value="1"/>
</dbReference>
<dbReference type="GO" id="GO:0046872">
    <property type="term" value="F:metal ion binding"/>
    <property type="evidence" value="ECO:0007669"/>
    <property type="project" value="UniProtKB-KW"/>
</dbReference>
<evidence type="ECO:0000256" key="3">
    <source>
        <dbReference type="ARBA" id="ARBA00022485"/>
    </source>
</evidence>
<evidence type="ECO:0000313" key="10">
    <source>
        <dbReference type="EMBL" id="ADI74643.1"/>
    </source>
</evidence>
<dbReference type="InterPro" id="IPR013983">
    <property type="entry name" value="Ald_Fedxn_OxRdtase_N"/>
</dbReference>
<dbReference type="InterPro" id="IPR013984">
    <property type="entry name" value="Ald_Fedxn_OxRdtase_dom2"/>
</dbReference>
<dbReference type="GeneID" id="9347460"/>
<dbReference type="GO" id="GO:0033726">
    <property type="term" value="F:aldehyde ferredoxin oxidoreductase activity"/>
    <property type="evidence" value="ECO:0007669"/>
    <property type="project" value="UniProtKB-EC"/>
</dbReference>
<dbReference type="PANTHER" id="PTHR30038:SF0">
    <property type="entry name" value="TUNGSTEN-CONTAINING ALDEHYDE FERREDOXIN OXIDOREDUCTASE"/>
    <property type="match status" value="1"/>
</dbReference>
<dbReference type="Gene3D" id="3.60.9.10">
    <property type="entry name" value="Aldehyde ferredoxin oxidoreductase, N-terminal domain"/>
    <property type="match status" value="1"/>
</dbReference>
<dbReference type="GO" id="GO:0051539">
    <property type="term" value="F:4 iron, 4 sulfur cluster binding"/>
    <property type="evidence" value="ECO:0007669"/>
    <property type="project" value="UniProtKB-KW"/>
</dbReference>
<keyword evidence="7" id="KW-0411">Iron-sulfur</keyword>
<dbReference type="EC" id="1.2.7.5" evidence="10"/>
<keyword evidence="3" id="KW-0004">4Fe-4S</keyword>
<reference evidence="10 11" key="1">
    <citation type="submission" date="2010-06" db="EMBL/GenBank/DDBJ databases">
        <title>Complete sequence chromosome of Methanohalobium evestigatum Z-7303.</title>
        <authorList>
            <consortium name="US DOE Joint Genome Institute"/>
            <person name="Lucas S."/>
            <person name="Copeland A."/>
            <person name="Lapidus A."/>
            <person name="Cheng J.-F."/>
            <person name="Bruce D."/>
            <person name="Goodwin L."/>
            <person name="Pitluck S."/>
            <person name="Saunders E."/>
            <person name="Detter J.C."/>
            <person name="Han C."/>
            <person name="Tapia R."/>
            <person name="Land M."/>
            <person name="Hauser L."/>
            <person name="Kyrpides N."/>
            <person name="Mikhailova N."/>
            <person name="Sieprawska-Lupa M."/>
            <person name="Whitman W.B."/>
            <person name="Anderson I."/>
            <person name="Woyke T."/>
        </authorList>
    </citation>
    <scope>NUCLEOTIDE SEQUENCE [LARGE SCALE GENOMIC DNA]</scope>
    <source>
        <strain evidence="11">ATCC BAA-1072 / DSM 3721 / NBRC 107634 / OCM 161 / Z-7303</strain>
    </source>
</reference>
<dbReference type="InterPro" id="IPR013985">
    <property type="entry name" value="Ald_Fedxn_OxRdtase_dom3"/>
</dbReference>
<evidence type="ECO:0000256" key="1">
    <source>
        <dbReference type="ARBA" id="ARBA00001966"/>
    </source>
</evidence>
<evidence type="ECO:0000256" key="2">
    <source>
        <dbReference type="ARBA" id="ARBA00011032"/>
    </source>
</evidence>
<keyword evidence="6" id="KW-0408">Iron</keyword>
<dbReference type="PANTHER" id="PTHR30038">
    <property type="entry name" value="ALDEHYDE FERREDOXIN OXIDOREDUCTASE"/>
    <property type="match status" value="1"/>
</dbReference>
<dbReference type="AlphaFoldDB" id="D7EBC6"/>
<organism evidence="10 11">
    <name type="scientific">Methanohalobium evestigatum (strain ATCC BAA-1072 / DSM 3721 / NBRC 107634 / OCM 161 / Z-7303)</name>
    <dbReference type="NCBI Taxonomy" id="644295"/>
    <lineage>
        <taxon>Archaea</taxon>
        <taxon>Methanobacteriati</taxon>
        <taxon>Methanobacteriota</taxon>
        <taxon>Stenosarchaea group</taxon>
        <taxon>Methanomicrobia</taxon>
        <taxon>Methanosarcinales</taxon>
        <taxon>Methanosarcinaceae</taxon>
        <taxon>Methanohalobium</taxon>
    </lineage>
</organism>
<evidence type="ECO:0000313" key="11">
    <source>
        <dbReference type="Proteomes" id="UP000000391"/>
    </source>
</evidence>
<dbReference type="GO" id="GO:0009055">
    <property type="term" value="F:electron transfer activity"/>
    <property type="evidence" value="ECO:0007669"/>
    <property type="project" value="InterPro"/>
</dbReference>
<keyword evidence="11" id="KW-1185">Reference proteome</keyword>
<comment type="cofactor">
    <cofactor evidence="8">
        <name>tungstopterin</name>
        <dbReference type="ChEBI" id="CHEBI:30402"/>
    </cofactor>
</comment>
<dbReference type="STRING" id="644295.Metev_1807"/>
<dbReference type="Gene3D" id="1.10.599.10">
    <property type="entry name" value="Aldehyde Ferredoxin Oxidoreductase Protein, subunit A, domain 3"/>
    <property type="match status" value="1"/>
</dbReference>
<gene>
    <name evidence="10" type="ordered locus">Metev_1807</name>
</gene>
<dbReference type="Gene3D" id="1.10.569.10">
    <property type="entry name" value="Aldehyde Ferredoxin Oxidoreductase Protein, subunit A, domain 2"/>
    <property type="match status" value="1"/>
</dbReference>
<proteinExistence type="inferred from homology"/>
<evidence type="ECO:0000256" key="5">
    <source>
        <dbReference type="ARBA" id="ARBA00023002"/>
    </source>
</evidence>